<dbReference type="Pfam" id="PF07853">
    <property type="entry name" value="DUF1648"/>
    <property type="match status" value="1"/>
</dbReference>
<keyword evidence="1" id="KW-1133">Transmembrane helix</keyword>
<dbReference type="AlphaFoldDB" id="A0A1H4ET33"/>
<proteinExistence type="predicted"/>
<dbReference type="RefSeq" id="WP_074762159.1">
    <property type="nucleotide sequence ID" value="NZ_FNRF01000006.1"/>
</dbReference>
<feature type="transmembrane region" description="Helical" evidence="1">
    <location>
        <begin position="12"/>
        <end position="36"/>
    </location>
</feature>
<feature type="transmembrane region" description="Helical" evidence="1">
    <location>
        <begin position="60"/>
        <end position="83"/>
    </location>
</feature>
<keyword evidence="1" id="KW-0812">Transmembrane</keyword>
<keyword evidence="1" id="KW-0472">Membrane</keyword>
<feature type="transmembrane region" description="Helical" evidence="1">
    <location>
        <begin position="104"/>
        <end position="128"/>
    </location>
</feature>
<evidence type="ECO:0000256" key="1">
    <source>
        <dbReference type="SAM" id="Phobius"/>
    </source>
</evidence>
<feature type="domain" description="DUF1648" evidence="2">
    <location>
        <begin position="23"/>
        <end position="67"/>
    </location>
</feature>
<name>A0A1H4ET33_XYLRU</name>
<sequence>MKPEKIKVNRTLEGNIFEIVFLVLLIAVWVFIILALKKAPDVVPTHFDAVGHATSYDSKYSILFVTIFTSIGGIIMLGSAYYPHTINIPVKVKTPRQYLLAIRMMRVLSLVLLALTAVIAYTSLVAGAHGKPSAMPILATVGVMFAIIIVFCVLIFKAK</sequence>
<accession>A0A1H4ET33</accession>
<dbReference type="EMBL" id="FNRF01000006">
    <property type="protein sequence ID" value="SEA88203.1"/>
    <property type="molecule type" value="Genomic_DNA"/>
</dbReference>
<dbReference type="Proteomes" id="UP000182257">
    <property type="component" value="Unassembled WGS sequence"/>
</dbReference>
<dbReference type="InterPro" id="IPR012867">
    <property type="entry name" value="DUF1648"/>
</dbReference>
<evidence type="ECO:0000313" key="3">
    <source>
        <dbReference type="EMBL" id="SEA88203.1"/>
    </source>
</evidence>
<gene>
    <name evidence="3" type="ORF">SAMN05216462_2946</name>
</gene>
<feature type="transmembrane region" description="Helical" evidence="1">
    <location>
        <begin position="134"/>
        <end position="156"/>
    </location>
</feature>
<reference evidence="3 4" key="1">
    <citation type="submission" date="2016-10" db="EMBL/GenBank/DDBJ databases">
        <authorList>
            <person name="de Groot N.N."/>
        </authorList>
    </citation>
    <scope>NUCLEOTIDE SEQUENCE [LARGE SCALE GENOMIC DNA]</scope>
    <source>
        <strain evidence="3 4">D31d</strain>
    </source>
</reference>
<organism evidence="3 4">
    <name type="scientific">Xylanibacter ruminicola</name>
    <name type="common">Prevotella ruminicola</name>
    <dbReference type="NCBI Taxonomy" id="839"/>
    <lineage>
        <taxon>Bacteria</taxon>
        <taxon>Pseudomonadati</taxon>
        <taxon>Bacteroidota</taxon>
        <taxon>Bacteroidia</taxon>
        <taxon>Bacteroidales</taxon>
        <taxon>Prevotellaceae</taxon>
        <taxon>Xylanibacter</taxon>
    </lineage>
</organism>
<evidence type="ECO:0000313" key="4">
    <source>
        <dbReference type="Proteomes" id="UP000182257"/>
    </source>
</evidence>
<evidence type="ECO:0000259" key="2">
    <source>
        <dbReference type="Pfam" id="PF07853"/>
    </source>
</evidence>
<protein>
    <recommendedName>
        <fullName evidence="2">DUF1648 domain-containing protein</fullName>
    </recommendedName>
</protein>